<comment type="caution">
    <text evidence="1">The sequence shown here is derived from an EMBL/GenBank/DDBJ whole genome shotgun (WGS) entry which is preliminary data.</text>
</comment>
<dbReference type="RefSeq" id="WP_147919744.1">
    <property type="nucleotide sequence ID" value="NZ_VRTY01000001.1"/>
</dbReference>
<dbReference type="AlphaFoldDB" id="A0A5C8KFZ9"/>
<dbReference type="EMBL" id="VRTY01000001">
    <property type="protein sequence ID" value="TXK52840.1"/>
    <property type="molecule type" value="Genomic_DNA"/>
</dbReference>
<keyword evidence="2" id="KW-1185">Reference proteome</keyword>
<sequence length="117" mass="12506">MRYPLMAVMLLWAFTLPGQEVEVYRFLVKGAVASTTHSLRAEYSGKTTVTEQAVQVFLDAKTSSAIVVNLQQALHNPLLPTACAFPVAQIIADCPVTTAGAILLQQLLAVAVLPNAP</sequence>
<dbReference type="Proteomes" id="UP000321926">
    <property type="component" value="Unassembled WGS sequence"/>
</dbReference>
<proteinExistence type="predicted"/>
<evidence type="ECO:0000313" key="1">
    <source>
        <dbReference type="EMBL" id="TXK52840.1"/>
    </source>
</evidence>
<dbReference type="OrthoDB" id="853742at2"/>
<organism evidence="1 2">
    <name type="scientific">Pontibacter qinzhouensis</name>
    <dbReference type="NCBI Taxonomy" id="2603253"/>
    <lineage>
        <taxon>Bacteria</taxon>
        <taxon>Pseudomonadati</taxon>
        <taxon>Bacteroidota</taxon>
        <taxon>Cytophagia</taxon>
        <taxon>Cytophagales</taxon>
        <taxon>Hymenobacteraceae</taxon>
        <taxon>Pontibacter</taxon>
    </lineage>
</organism>
<accession>A0A5C8KFZ9</accession>
<protein>
    <submittedName>
        <fullName evidence="1">Uncharacterized protein</fullName>
    </submittedName>
</protein>
<name>A0A5C8KFZ9_9BACT</name>
<reference evidence="1 2" key="1">
    <citation type="submission" date="2019-08" db="EMBL/GenBank/DDBJ databases">
        <authorList>
            <person name="Shi S."/>
        </authorList>
    </citation>
    <scope>NUCLEOTIDE SEQUENCE [LARGE SCALE GENOMIC DNA]</scope>
    <source>
        <strain evidence="1 2">GY10130</strain>
    </source>
</reference>
<gene>
    <name evidence="1" type="ORF">FVR03_00250</name>
</gene>
<evidence type="ECO:0000313" key="2">
    <source>
        <dbReference type="Proteomes" id="UP000321926"/>
    </source>
</evidence>